<name>A0ABV7H7Q6_9BURK</name>
<dbReference type="Pfam" id="PF00881">
    <property type="entry name" value="Nitroreductase"/>
    <property type="match status" value="1"/>
</dbReference>
<dbReference type="Proteomes" id="UP001595556">
    <property type="component" value="Unassembled WGS sequence"/>
</dbReference>
<gene>
    <name evidence="6" type="ORF">ACFOEN_13345</name>
</gene>
<dbReference type="Gene3D" id="3.40.109.10">
    <property type="entry name" value="NADH Oxidase"/>
    <property type="match status" value="1"/>
</dbReference>
<evidence type="ECO:0000313" key="7">
    <source>
        <dbReference type="Proteomes" id="UP001595556"/>
    </source>
</evidence>
<keyword evidence="2" id="KW-0285">Flavoprotein</keyword>
<protein>
    <submittedName>
        <fullName evidence="6">Nitroreductase family protein</fullName>
    </submittedName>
</protein>
<comment type="similarity">
    <text evidence="1">Belongs to the flavin oxidoreductase frp family.</text>
</comment>
<accession>A0ABV7H7Q6</accession>
<feature type="domain" description="Nitroreductase" evidence="5">
    <location>
        <begin position="13"/>
        <end position="168"/>
    </location>
</feature>
<evidence type="ECO:0000259" key="5">
    <source>
        <dbReference type="Pfam" id="PF00881"/>
    </source>
</evidence>
<dbReference type="PANTHER" id="PTHR43425:SF2">
    <property type="entry name" value="OXYGEN-INSENSITIVE NADPH NITROREDUCTASE"/>
    <property type="match status" value="1"/>
</dbReference>
<dbReference type="SUPFAM" id="SSF55469">
    <property type="entry name" value="FMN-dependent nitroreductase-like"/>
    <property type="match status" value="1"/>
</dbReference>
<dbReference type="PANTHER" id="PTHR43425">
    <property type="entry name" value="OXYGEN-INSENSITIVE NADPH NITROREDUCTASE"/>
    <property type="match status" value="1"/>
</dbReference>
<organism evidence="6 7">
    <name type="scientific">Piscinibacterium candidicorallinum</name>
    <dbReference type="NCBI Taxonomy" id="1793872"/>
    <lineage>
        <taxon>Bacteria</taxon>
        <taxon>Pseudomonadati</taxon>
        <taxon>Pseudomonadota</taxon>
        <taxon>Betaproteobacteria</taxon>
        <taxon>Burkholderiales</taxon>
        <taxon>Piscinibacterium</taxon>
    </lineage>
</organism>
<dbReference type="InterPro" id="IPR016446">
    <property type="entry name" value="Flavin_OxRdtase_Frp"/>
</dbReference>
<proteinExistence type="inferred from homology"/>
<comment type="caution">
    <text evidence="6">The sequence shown here is derived from an EMBL/GenBank/DDBJ whole genome shotgun (WGS) entry which is preliminary data.</text>
</comment>
<keyword evidence="4" id="KW-0560">Oxidoreductase</keyword>
<dbReference type="InterPro" id="IPR000415">
    <property type="entry name" value="Nitroreductase-like"/>
</dbReference>
<reference evidence="7" key="1">
    <citation type="journal article" date="2019" name="Int. J. Syst. Evol. Microbiol.">
        <title>The Global Catalogue of Microorganisms (GCM) 10K type strain sequencing project: providing services to taxonomists for standard genome sequencing and annotation.</title>
        <authorList>
            <consortium name="The Broad Institute Genomics Platform"/>
            <consortium name="The Broad Institute Genome Sequencing Center for Infectious Disease"/>
            <person name="Wu L."/>
            <person name="Ma J."/>
        </authorList>
    </citation>
    <scope>NUCLEOTIDE SEQUENCE [LARGE SCALE GENOMIC DNA]</scope>
    <source>
        <strain evidence="7">KCTC 52168</strain>
    </source>
</reference>
<keyword evidence="7" id="KW-1185">Reference proteome</keyword>
<keyword evidence="3" id="KW-0288">FMN</keyword>
<evidence type="ECO:0000256" key="2">
    <source>
        <dbReference type="ARBA" id="ARBA00022630"/>
    </source>
</evidence>
<sequence length="265" mass="29673">MTPTTPPLPQLLATHRSIRSFKPQPIDADLIAEVLGEAVAGGSSSGNLNSFSMVLTQDEARKRRLYELHFEQEMVLQAPLVVTFCADFHRTRRWLARRGARDNFNNLIGWHVAAFDAMIVAQNACLGFEARGLGICYMGTTLHSMQAIADFLELPPTCLPVTSIVVGHPAEDPPKRDRLPLQAFIHHERYQDPADAELDAIYADREVKGWARYMSMPRLKALAEQEGITSLAQFYTSKVKYDPDTFAKDSAALRETLKARGFLQE</sequence>
<evidence type="ECO:0000313" key="6">
    <source>
        <dbReference type="EMBL" id="MFC3148611.1"/>
    </source>
</evidence>
<evidence type="ECO:0000256" key="1">
    <source>
        <dbReference type="ARBA" id="ARBA00008366"/>
    </source>
</evidence>
<dbReference type="InterPro" id="IPR029479">
    <property type="entry name" value="Nitroreductase"/>
</dbReference>
<dbReference type="RefSeq" id="WP_377304718.1">
    <property type="nucleotide sequence ID" value="NZ_CP180191.1"/>
</dbReference>
<evidence type="ECO:0000256" key="4">
    <source>
        <dbReference type="ARBA" id="ARBA00023002"/>
    </source>
</evidence>
<evidence type="ECO:0000256" key="3">
    <source>
        <dbReference type="ARBA" id="ARBA00022643"/>
    </source>
</evidence>
<dbReference type="EMBL" id="JBHRTI010000007">
    <property type="protein sequence ID" value="MFC3148611.1"/>
    <property type="molecule type" value="Genomic_DNA"/>
</dbReference>